<dbReference type="SUPFAM" id="SSF46785">
    <property type="entry name" value="Winged helix' DNA-binding domain"/>
    <property type="match status" value="1"/>
</dbReference>
<dbReference type="InterPro" id="IPR000847">
    <property type="entry name" value="LysR_HTH_N"/>
</dbReference>
<protein>
    <submittedName>
        <fullName evidence="6">LysR family transcriptional regulator</fullName>
    </submittedName>
</protein>
<evidence type="ECO:0000313" key="6">
    <source>
        <dbReference type="EMBL" id="ETX30931.1"/>
    </source>
</evidence>
<dbReference type="EMBL" id="JAME01000001">
    <property type="protein sequence ID" value="ETX30931.1"/>
    <property type="molecule type" value="Genomic_DNA"/>
</dbReference>
<keyword evidence="4" id="KW-0804">Transcription</keyword>
<dbReference type="Pfam" id="PF00126">
    <property type="entry name" value="HTH_1"/>
    <property type="match status" value="1"/>
</dbReference>
<dbReference type="Gene3D" id="1.10.10.10">
    <property type="entry name" value="Winged helix-like DNA-binding domain superfamily/Winged helix DNA-binding domain"/>
    <property type="match status" value="1"/>
</dbReference>
<feature type="domain" description="HTH lysR-type" evidence="5">
    <location>
        <begin position="1"/>
        <end position="58"/>
    </location>
</feature>
<dbReference type="Pfam" id="PF03466">
    <property type="entry name" value="LysR_substrate"/>
    <property type="match status" value="1"/>
</dbReference>
<dbReference type="InterPro" id="IPR036390">
    <property type="entry name" value="WH_DNA-bd_sf"/>
</dbReference>
<dbReference type="GO" id="GO:0005829">
    <property type="term" value="C:cytosol"/>
    <property type="evidence" value="ECO:0007669"/>
    <property type="project" value="TreeGrafter"/>
</dbReference>
<dbReference type="OrthoDB" id="9811588at2"/>
<dbReference type="FunFam" id="1.10.10.10:FF:000001">
    <property type="entry name" value="LysR family transcriptional regulator"/>
    <property type="match status" value="1"/>
</dbReference>
<dbReference type="eggNOG" id="COG0583">
    <property type="taxonomic scope" value="Bacteria"/>
</dbReference>
<comment type="caution">
    <text evidence="6">The sequence shown here is derived from an EMBL/GenBank/DDBJ whole genome shotgun (WGS) entry which is preliminary data.</text>
</comment>
<dbReference type="SUPFAM" id="SSF53850">
    <property type="entry name" value="Periplasmic binding protein-like II"/>
    <property type="match status" value="1"/>
</dbReference>
<reference evidence="6 7" key="1">
    <citation type="submission" date="2014-01" db="EMBL/GenBank/DDBJ databases">
        <title>Roseivivax isoporae LMG 25204 Genome Sequencing.</title>
        <authorList>
            <person name="Lai Q."/>
            <person name="Li G."/>
            <person name="Shao Z."/>
        </authorList>
    </citation>
    <scope>NUCLEOTIDE SEQUENCE [LARGE SCALE GENOMIC DNA]</scope>
    <source>
        <strain evidence="6 7">LMG 25204</strain>
    </source>
</reference>
<keyword evidence="2" id="KW-0805">Transcription regulation</keyword>
<dbReference type="InterPro" id="IPR005119">
    <property type="entry name" value="LysR_subst-bd"/>
</dbReference>
<evidence type="ECO:0000259" key="5">
    <source>
        <dbReference type="PROSITE" id="PS50931"/>
    </source>
</evidence>
<dbReference type="InterPro" id="IPR050950">
    <property type="entry name" value="HTH-type_LysR_regulators"/>
</dbReference>
<sequence>MDMRQLQTLVAVADTGSFAAAARIVNLTASAVSQQIQALEGELGVVLFDRRTRPPRLNAKGEEVVRAARGVVRILTETRAAISGGRTAGVLKIGAIRTVSMQLVPLAFAAIRPAYPDLTFDLKVGMSEGLMADVAAGRLDAAVVAEHVGVPTGLIWRPVLTEPLVLAAPAGAEGRDAAALLSDLPFIRYETGVPLARQIETELSRMGVRPAGIAVTNTMPAIVGCVAAGLGVAVVPRIALLDVPLGLVRAVPFGDGAITRRLGLAERQVSARAEVLKALARALGDAVAPSPAELDPPV</sequence>
<proteinExistence type="inferred from homology"/>
<evidence type="ECO:0000256" key="4">
    <source>
        <dbReference type="ARBA" id="ARBA00023163"/>
    </source>
</evidence>
<keyword evidence="3" id="KW-0238">DNA-binding</keyword>
<keyword evidence="7" id="KW-1185">Reference proteome</keyword>
<dbReference type="STRING" id="1449351.RISW2_00705"/>
<evidence type="ECO:0000256" key="1">
    <source>
        <dbReference type="ARBA" id="ARBA00009437"/>
    </source>
</evidence>
<dbReference type="PRINTS" id="PR00039">
    <property type="entry name" value="HTHLYSR"/>
</dbReference>
<dbReference type="Gene3D" id="3.40.190.10">
    <property type="entry name" value="Periplasmic binding protein-like II"/>
    <property type="match status" value="2"/>
</dbReference>
<name>X7FFU4_9RHOB</name>
<comment type="similarity">
    <text evidence="1">Belongs to the LysR transcriptional regulatory family.</text>
</comment>
<dbReference type="PATRIC" id="fig|1449351.3.peg.144"/>
<dbReference type="AlphaFoldDB" id="X7FFU4"/>
<dbReference type="InterPro" id="IPR036388">
    <property type="entry name" value="WH-like_DNA-bd_sf"/>
</dbReference>
<evidence type="ECO:0000313" key="7">
    <source>
        <dbReference type="Proteomes" id="UP000023430"/>
    </source>
</evidence>
<dbReference type="PROSITE" id="PS50931">
    <property type="entry name" value="HTH_LYSR"/>
    <property type="match status" value="1"/>
</dbReference>
<dbReference type="PANTHER" id="PTHR30419">
    <property type="entry name" value="HTH-TYPE TRANSCRIPTIONAL REGULATOR YBHD"/>
    <property type="match status" value="1"/>
</dbReference>
<organism evidence="6 7">
    <name type="scientific">Roseivivax isoporae LMG 25204</name>
    <dbReference type="NCBI Taxonomy" id="1449351"/>
    <lineage>
        <taxon>Bacteria</taxon>
        <taxon>Pseudomonadati</taxon>
        <taxon>Pseudomonadota</taxon>
        <taxon>Alphaproteobacteria</taxon>
        <taxon>Rhodobacterales</taxon>
        <taxon>Roseobacteraceae</taxon>
        <taxon>Roseivivax</taxon>
    </lineage>
</organism>
<dbReference type="GO" id="GO:0003677">
    <property type="term" value="F:DNA binding"/>
    <property type="evidence" value="ECO:0007669"/>
    <property type="project" value="UniProtKB-KW"/>
</dbReference>
<dbReference type="Proteomes" id="UP000023430">
    <property type="component" value="Unassembled WGS sequence"/>
</dbReference>
<gene>
    <name evidence="6" type="ORF">RISW2_00705</name>
</gene>
<accession>X7FFU4</accession>
<evidence type="ECO:0000256" key="3">
    <source>
        <dbReference type="ARBA" id="ARBA00023125"/>
    </source>
</evidence>
<dbReference type="GO" id="GO:0003700">
    <property type="term" value="F:DNA-binding transcription factor activity"/>
    <property type="evidence" value="ECO:0007669"/>
    <property type="project" value="InterPro"/>
</dbReference>
<evidence type="ECO:0000256" key="2">
    <source>
        <dbReference type="ARBA" id="ARBA00023015"/>
    </source>
</evidence>